<keyword evidence="2" id="KW-1185">Reference proteome</keyword>
<dbReference type="InterPro" id="IPR009744">
    <property type="entry name" value="VirC1"/>
</dbReference>
<reference evidence="1 2" key="1">
    <citation type="submission" date="2017-05" db="EMBL/GenBank/DDBJ databases">
        <title>Genome Analysis of Maritalea myrionectae HL2708#5.</title>
        <authorList>
            <consortium name="Cotde Inc.-PKNU"/>
            <person name="Jang D."/>
            <person name="Oh H.-M."/>
        </authorList>
    </citation>
    <scope>NUCLEOTIDE SEQUENCE [LARGE SCALE GENOMIC DNA]</scope>
    <source>
        <strain evidence="1 2">HL2708#5</strain>
        <plasmid evidence="2">phl2708x3</plasmid>
    </source>
</reference>
<dbReference type="InterPro" id="IPR050678">
    <property type="entry name" value="DNA_Partitioning_ATPase"/>
</dbReference>
<keyword evidence="1" id="KW-0614">Plasmid</keyword>
<dbReference type="PANTHER" id="PTHR13696">
    <property type="entry name" value="P-LOOP CONTAINING NUCLEOSIDE TRIPHOSPHATE HYDROLASE"/>
    <property type="match status" value="1"/>
</dbReference>
<sequence length="254" mass="28294">MKTISIVHKKGGAGKTTLAYMLASGALNLGLKVHLIDGDRNLQLANWKHRFEEYNWEIERPQWPHNLTHENLHGSIDGLYEALDKAERNGINLTIIDTRPGSNEDTEDIAYAADLILIPLRANPADYELAKSTYDWMVALRSSFPDMEQYPEIRMVLSDASKGIIDAMAPESDVSKITKSEYFVLSQLMEMPFLDTPIPASKVCEQLPFFGPLGPAAEAHEKNKGTKLQSKSITKILEFATGLSKETLRYGGSV</sequence>
<proteinExistence type="predicted"/>
<gene>
    <name evidence="1" type="ORF">MXMO3_03453</name>
</gene>
<evidence type="ECO:0008006" key="3">
    <source>
        <dbReference type="Google" id="ProtNLM"/>
    </source>
</evidence>
<dbReference type="EMBL" id="CP021331">
    <property type="protein sequence ID" value="AVX05956.1"/>
    <property type="molecule type" value="Genomic_DNA"/>
</dbReference>
<accession>A0A2R4MJ49</accession>
<dbReference type="SUPFAM" id="SSF52540">
    <property type="entry name" value="P-loop containing nucleoside triphosphate hydrolases"/>
    <property type="match status" value="1"/>
</dbReference>
<dbReference type="Gene3D" id="3.40.50.300">
    <property type="entry name" value="P-loop containing nucleotide triphosphate hydrolases"/>
    <property type="match status" value="1"/>
</dbReference>
<dbReference type="STRING" id="1122213.GCA_000423365_03352"/>
<dbReference type="RefSeq" id="WP_117396910.1">
    <property type="nucleotide sequence ID" value="NZ_CP021331.1"/>
</dbReference>
<geneLocation type="plasmid" evidence="2">
    <name>phl2708x3</name>
</geneLocation>
<dbReference type="PANTHER" id="PTHR13696:SF96">
    <property type="entry name" value="COBQ_COBB_MIND_PARA NUCLEOTIDE BINDING DOMAIN-CONTAINING PROTEIN"/>
    <property type="match status" value="1"/>
</dbReference>
<dbReference type="Pfam" id="PF07015">
    <property type="entry name" value="VirC1"/>
    <property type="match status" value="1"/>
</dbReference>
<dbReference type="KEGG" id="mmyr:MXMO3_03453"/>
<dbReference type="InterPro" id="IPR027417">
    <property type="entry name" value="P-loop_NTPase"/>
</dbReference>
<protein>
    <recommendedName>
        <fullName evidence="3">CobQ/CobB/MinD/ParA nucleotide binding domain-containing protein</fullName>
    </recommendedName>
</protein>
<evidence type="ECO:0000313" key="2">
    <source>
        <dbReference type="Proteomes" id="UP000258927"/>
    </source>
</evidence>
<dbReference type="AlphaFoldDB" id="A0A2R4MJ49"/>
<organism evidence="1 2">
    <name type="scientific">Maritalea myrionectae</name>
    <dbReference type="NCBI Taxonomy" id="454601"/>
    <lineage>
        <taxon>Bacteria</taxon>
        <taxon>Pseudomonadati</taxon>
        <taxon>Pseudomonadota</taxon>
        <taxon>Alphaproteobacteria</taxon>
        <taxon>Hyphomicrobiales</taxon>
        <taxon>Devosiaceae</taxon>
        <taxon>Maritalea</taxon>
    </lineage>
</organism>
<dbReference type="Proteomes" id="UP000258927">
    <property type="component" value="Plasmid pHL2708X3"/>
</dbReference>
<evidence type="ECO:0000313" key="1">
    <source>
        <dbReference type="EMBL" id="AVX05956.1"/>
    </source>
</evidence>
<name>A0A2R4MJ49_9HYPH</name>
<dbReference type="CDD" id="cd02042">
    <property type="entry name" value="ParAB_family"/>
    <property type="match status" value="1"/>
</dbReference>